<dbReference type="VEuPathDB" id="TriTrypDB:TcCLB.506409.90"/>
<dbReference type="VEuPathDB" id="TriTrypDB:Tc_MARK_8983"/>
<feature type="compositionally biased region" description="Polar residues" evidence="1">
    <location>
        <begin position="486"/>
        <end position="497"/>
    </location>
</feature>
<keyword evidence="2" id="KW-1133">Transmembrane helix</keyword>
<feature type="compositionally biased region" description="Polar residues" evidence="1">
    <location>
        <begin position="412"/>
        <end position="450"/>
    </location>
</feature>
<organism evidence="3 4">
    <name type="scientific">Trypanosoma cruzi</name>
    <dbReference type="NCBI Taxonomy" id="5693"/>
    <lineage>
        <taxon>Eukaryota</taxon>
        <taxon>Discoba</taxon>
        <taxon>Euglenozoa</taxon>
        <taxon>Kinetoplastea</taxon>
        <taxon>Metakinetoplastina</taxon>
        <taxon>Trypanosomatida</taxon>
        <taxon>Trypanosomatidae</taxon>
        <taxon>Trypanosoma</taxon>
        <taxon>Schizotrypanum</taxon>
    </lineage>
</organism>
<dbReference type="Proteomes" id="UP000246078">
    <property type="component" value="Unassembled WGS sequence"/>
</dbReference>
<dbReference type="VEuPathDB" id="TriTrypDB:ECC02_010946"/>
<accession>A0A2V2WM00</accession>
<dbReference type="VEuPathDB" id="TriTrypDB:TcCLB.508761.90"/>
<evidence type="ECO:0000313" key="4">
    <source>
        <dbReference type="Proteomes" id="UP000246078"/>
    </source>
</evidence>
<dbReference type="VEuPathDB" id="TriTrypDB:ECC02_012975"/>
<comment type="caution">
    <text evidence="3">The sequence shown here is derived from an EMBL/GenBank/DDBJ whole genome shotgun (WGS) entry which is preliminary data.</text>
</comment>
<feature type="transmembrane region" description="Helical" evidence="2">
    <location>
        <begin position="12"/>
        <end position="32"/>
    </location>
</feature>
<sequence>MALEPWVCFSFYFNFCFLIIVFYCFLNLWFAVRCASSAIVLIPSVSWCVRCCCCWGAAICCFAWCSGCVYLFASLSVDGELVCAEGCTQETGVMAMRMTGRVLLVCALCVLWCVFSSVSADARDDCEDSGQAVVGSVGQPSSPVGGHGDNGVVTDGSSLSSGSHLPGSAPTGGKPPLPGVGVGVGLNESKDALTLAQEGREVVQDQHELVPQVSHHTDAGTGGKSDPNAPEQSPNAKTELENGGGVCGDDAAAAEGEVKTTVNEGQLGGSSTSDSHSPAADRGSREQEGTVEQAASTAALTPVVGRETPPKGDTKEDSPEDKAATGAGITQGIPAVSQQQTHSPSTSTTGNGLTSTLGKGRAAEDISSNNERSGKALLQEGAQHETVAGSQSQTIPAATARNTLGTTLPGDSDNSTTITTAVRSDTGTEGTPTSNHPNRQSIEGATSPGMNSDGEAASAKKYDTVSQSAGSSTAPTTNNKTRDTASHGNSDGSTAVSHTTSPLLLLVVVTCAAAAAVVAA</sequence>
<name>A0A2V2WM00_TRYCR</name>
<feature type="region of interest" description="Disordered" evidence="1">
    <location>
        <begin position="137"/>
        <end position="185"/>
    </location>
</feature>
<keyword evidence="2" id="KW-0812">Transmembrane</keyword>
<evidence type="ECO:0000256" key="1">
    <source>
        <dbReference type="SAM" id="MobiDB-lite"/>
    </source>
</evidence>
<dbReference type="VEuPathDB" id="TriTrypDB:TcCL_ESM07797"/>
<dbReference type="VEuPathDB" id="TriTrypDB:TcCLB.509527.80"/>
<dbReference type="VEuPathDB" id="TriTrypDB:TcBrA4_0171500"/>
<gene>
    <name evidence="3" type="ORF">C3747_77g188</name>
</gene>
<feature type="compositionally biased region" description="Polar residues" evidence="1">
    <location>
        <begin position="464"/>
        <end position="479"/>
    </location>
</feature>
<reference evidence="3 4" key="1">
    <citation type="journal article" date="2018" name="Microb. Genom.">
        <title>Expanding an expanded genome: long-read sequencing of Trypanosoma cruzi.</title>
        <authorList>
            <person name="Berna L."/>
            <person name="Rodriguez M."/>
            <person name="Chiribao M.L."/>
            <person name="Parodi-Talice A."/>
            <person name="Pita S."/>
            <person name="Rijo G."/>
            <person name="Alvarez-Valin F."/>
            <person name="Robello C."/>
        </authorList>
    </citation>
    <scope>NUCLEOTIDE SEQUENCE [LARGE SCALE GENOMIC DNA]</scope>
    <source>
        <strain evidence="3 4">TCC</strain>
    </source>
</reference>
<feature type="compositionally biased region" description="Low complexity" evidence="1">
    <location>
        <begin position="156"/>
        <end position="172"/>
    </location>
</feature>
<dbReference type="VEuPathDB" id="TriTrypDB:C4B63_39g69"/>
<evidence type="ECO:0000313" key="3">
    <source>
        <dbReference type="EMBL" id="PWV09601.1"/>
    </source>
</evidence>
<proteinExistence type="predicted"/>
<dbReference type="AlphaFoldDB" id="A0A2V2WM00"/>
<dbReference type="VEuPathDB" id="TriTrypDB:TCDM_12393"/>
<dbReference type="VEuPathDB" id="TriTrypDB:BCY84_19862"/>
<keyword evidence="2" id="KW-0472">Membrane</keyword>
<feature type="compositionally biased region" description="Polar residues" evidence="1">
    <location>
        <begin position="388"/>
        <end position="406"/>
    </location>
</feature>
<feature type="region of interest" description="Disordered" evidence="1">
    <location>
        <begin position="214"/>
        <end position="497"/>
    </location>
</feature>
<feature type="compositionally biased region" description="Low complexity" evidence="1">
    <location>
        <begin position="337"/>
        <end position="358"/>
    </location>
</feature>
<evidence type="ECO:0000256" key="2">
    <source>
        <dbReference type="SAM" id="Phobius"/>
    </source>
</evidence>
<dbReference type="VEuPathDB" id="TriTrypDB:TcCL_Unassigned04343"/>
<feature type="compositionally biased region" description="Basic and acidic residues" evidence="1">
    <location>
        <begin position="308"/>
        <end position="323"/>
    </location>
</feature>
<feature type="compositionally biased region" description="Polar residues" evidence="1">
    <location>
        <begin position="260"/>
        <end position="276"/>
    </location>
</feature>
<dbReference type="VEuPathDB" id="TriTrypDB:C3747_77g188"/>
<dbReference type="EMBL" id="PRFC01000077">
    <property type="protein sequence ID" value="PWV09601.1"/>
    <property type="molecule type" value="Genomic_DNA"/>
</dbReference>
<protein>
    <submittedName>
        <fullName evidence="3">Mucin-associated surface protein (MASP)</fullName>
    </submittedName>
</protein>